<reference evidence="3" key="2">
    <citation type="submission" date="2015-03" db="EMBL/GenBank/DDBJ databases">
        <title>Genome sequence of Azospirillum thiophilum strain DSM 21654T.</title>
        <authorList>
            <person name="Kwak Y."/>
            <person name="Shin J.-H."/>
        </authorList>
    </citation>
    <scope>NUCLEOTIDE SEQUENCE [LARGE SCALE GENOMIC DNA]</scope>
    <source>
        <strain evidence="3">DSM 15199</strain>
    </source>
</reference>
<evidence type="ECO:0000259" key="1">
    <source>
        <dbReference type="Pfam" id="PF21882"/>
    </source>
</evidence>
<proteinExistence type="predicted"/>
<dbReference type="Pfam" id="PF21882">
    <property type="entry name" value="Gp53-like_C"/>
    <property type="match status" value="1"/>
</dbReference>
<dbReference type="OrthoDB" id="1921264at2"/>
<name>A0A0F7LRM5_9GAMM</name>
<reference evidence="2 3" key="1">
    <citation type="journal article" date="2015" name="J. Biotechnol.">
        <title>Complete genome sequence of Photorhabdus temperata subsp. thracensis 39-8(T), an entomopathogenic bacterium for the improved commercial bioinsecticide.</title>
        <authorList>
            <person name="Kwak Y."/>
            <person name="Shin J.H."/>
        </authorList>
    </citation>
    <scope>NUCLEOTIDE SEQUENCE [LARGE SCALE GENOMIC DNA]</scope>
    <source>
        <strain evidence="2 3">DSM 15199</strain>
    </source>
</reference>
<protein>
    <submittedName>
        <fullName evidence="2">Tail fiber protein</fullName>
    </submittedName>
</protein>
<dbReference type="GO" id="GO:0046718">
    <property type="term" value="P:symbiont entry into host cell"/>
    <property type="evidence" value="ECO:0007669"/>
    <property type="project" value="InterPro"/>
</dbReference>
<dbReference type="AlphaFoldDB" id="A0A0F7LRM5"/>
<accession>A0A0F7LRM5</accession>
<dbReference type="EMBL" id="CP011104">
    <property type="protein sequence ID" value="AKH64387.1"/>
    <property type="molecule type" value="Genomic_DNA"/>
</dbReference>
<organism evidence="2 3">
    <name type="scientific">Photorhabdus thracensis</name>
    <dbReference type="NCBI Taxonomy" id="230089"/>
    <lineage>
        <taxon>Bacteria</taxon>
        <taxon>Pseudomonadati</taxon>
        <taxon>Pseudomonadota</taxon>
        <taxon>Gammaproteobacteria</taxon>
        <taxon>Enterobacterales</taxon>
        <taxon>Morganellaceae</taxon>
        <taxon>Photorhabdus</taxon>
    </lineage>
</organism>
<dbReference type="Gene3D" id="2.60.40.3940">
    <property type="match status" value="1"/>
</dbReference>
<gene>
    <name evidence="2" type="ORF">VY86_14735</name>
</gene>
<dbReference type="RefSeq" id="WP_046975498.1">
    <property type="nucleotide sequence ID" value="NZ_CAWQPG010000190.1"/>
</dbReference>
<evidence type="ECO:0000313" key="3">
    <source>
        <dbReference type="Proteomes" id="UP000034866"/>
    </source>
</evidence>
<dbReference type="STRING" id="230089.VY86_14735"/>
<keyword evidence="3" id="KW-1185">Reference proteome</keyword>
<dbReference type="GO" id="GO:0019062">
    <property type="term" value="P:virion attachment to host cell"/>
    <property type="evidence" value="ECO:0007669"/>
    <property type="project" value="InterPro"/>
</dbReference>
<evidence type="ECO:0000313" key="2">
    <source>
        <dbReference type="EMBL" id="AKH64387.1"/>
    </source>
</evidence>
<feature type="domain" description="Putative tail fiber protein gp53-like C-terminal" evidence="1">
    <location>
        <begin position="189"/>
        <end position="275"/>
    </location>
</feature>
<dbReference type="Pfam" id="PF03406">
    <property type="entry name" value="Phage_fiber_2"/>
    <property type="match status" value="1"/>
</dbReference>
<sequence length="275" mass="29866">MSQKNDFKAFSISENANIVNQEIYEKDQNLQTGFPTGNITAELLNKALRQSSTISTVVANFIATQSGDDVLDNGDIDKLTAQFKKALEQKNTTEIRDASLTEKGIIQLTDQIGNSNTLAPTQKLVSDVNDNANNRLAKDQNGADIPDKAEFIKNLGLSDTTKITIGNSENQVPDMSFFTANLNQVGWQKLPSGLIEMWGIASVKGNAYAEPGALNNFPIPFPNTCLNVTLTHVGNAPQHAGTFSIMMVNNGQFQCFSSIANLQIPVAAFYRAIGY</sequence>
<dbReference type="KEGG" id="ptt:VY86_14735"/>
<dbReference type="InterPro" id="IPR054075">
    <property type="entry name" value="Gp53-like_C"/>
</dbReference>
<dbReference type="PATRIC" id="fig|230089.6.peg.3315"/>
<dbReference type="InterPro" id="IPR005068">
    <property type="entry name" value="Phage_lambda_Stf-r2"/>
</dbReference>
<dbReference type="Proteomes" id="UP000034866">
    <property type="component" value="Chromosome"/>
</dbReference>